<keyword evidence="3" id="KW-1185">Reference proteome</keyword>
<dbReference type="EMBL" id="JAAEDH010000001">
    <property type="protein sequence ID" value="MBR0653665.1"/>
    <property type="molecule type" value="Genomic_DNA"/>
</dbReference>
<dbReference type="InterPro" id="IPR028992">
    <property type="entry name" value="Hedgehog/Intein_dom"/>
</dbReference>
<evidence type="ECO:0000313" key="3">
    <source>
        <dbReference type="Proteomes" id="UP001196068"/>
    </source>
</evidence>
<evidence type="ECO:0000259" key="1">
    <source>
        <dbReference type="Pfam" id="PF13403"/>
    </source>
</evidence>
<reference evidence="2" key="2">
    <citation type="journal article" date="2021" name="Syst. Appl. Microbiol.">
        <title>Roseomonas hellenica sp. nov., isolated from roots of wild-growing Alkanna tinctoria.</title>
        <authorList>
            <person name="Rat A."/>
            <person name="Naranjo H.D."/>
            <person name="Lebbe L."/>
            <person name="Cnockaert M."/>
            <person name="Krigas N."/>
            <person name="Grigoriadou K."/>
            <person name="Maloupa E."/>
            <person name="Willems A."/>
        </authorList>
    </citation>
    <scope>NUCLEOTIDE SEQUENCE</scope>
    <source>
        <strain evidence="2">LMG 28251</strain>
    </source>
</reference>
<comment type="caution">
    <text evidence="2">The sequence shown here is derived from an EMBL/GenBank/DDBJ whole genome shotgun (WGS) entry which is preliminary data.</text>
</comment>
<organism evidence="2 3">
    <name type="scientific">Plastoroseomonas arctica</name>
    <dbReference type="NCBI Taxonomy" id="1509237"/>
    <lineage>
        <taxon>Bacteria</taxon>
        <taxon>Pseudomonadati</taxon>
        <taxon>Pseudomonadota</taxon>
        <taxon>Alphaproteobacteria</taxon>
        <taxon>Acetobacterales</taxon>
        <taxon>Acetobacteraceae</taxon>
        <taxon>Plastoroseomonas</taxon>
    </lineage>
</organism>
<name>A0AAF1JU41_9PROT</name>
<dbReference type="Pfam" id="PF13403">
    <property type="entry name" value="Hint_2"/>
    <property type="match status" value="1"/>
</dbReference>
<accession>A0AAF1JU41</accession>
<evidence type="ECO:0000313" key="2">
    <source>
        <dbReference type="EMBL" id="MBR0653665.1"/>
    </source>
</evidence>
<protein>
    <submittedName>
        <fullName evidence="2">Hint domain-containing protein</fullName>
    </submittedName>
</protein>
<feature type="domain" description="Hedgehog/Intein (Hint)" evidence="1">
    <location>
        <begin position="232"/>
        <end position="366"/>
    </location>
</feature>
<dbReference type="AlphaFoldDB" id="A0AAF1JU41"/>
<dbReference type="SUPFAM" id="SSF51294">
    <property type="entry name" value="Hedgehog/intein (Hint) domain"/>
    <property type="match status" value="1"/>
</dbReference>
<dbReference type="Proteomes" id="UP001196068">
    <property type="component" value="Unassembled WGS sequence"/>
</dbReference>
<dbReference type="Gene3D" id="2.170.16.10">
    <property type="entry name" value="Hedgehog/Intein (Hint) domain"/>
    <property type="match status" value="1"/>
</dbReference>
<reference evidence="2" key="1">
    <citation type="submission" date="2020-01" db="EMBL/GenBank/DDBJ databases">
        <authorList>
            <person name="Rat A."/>
        </authorList>
    </citation>
    <scope>NUCLEOTIDE SEQUENCE</scope>
    <source>
        <strain evidence="2">LMG 28251</strain>
    </source>
</reference>
<sequence>MSQSLTAGSIAFTFYDADGGNGFAFVAVDAIAAGTVIHFTDNEPSGPGALNTGEGSITWTAPAGGVPAGREVVFSNVTVSATRSVSTGSITVTGSFDPGAENESLYAFQGTNNTTPTTYLSAISNNNFSAVSGTGTLANTGLTVGVNAVGLTGNVDVARYVGPTDFNDSGNQATSRAAALAALTDTDPVTGTQDTSTQASQGYWITQGGANAQDADGIGPDAGAPPRQFDIICFYPGTLIATPGGERAVETLAIGDLVLTNTGVAAPVRWMGRQTVSTRFADPLRVLPIRIAADALAEGLPLRDLLLSPDHAVLLGGILIQAGALVNGASIRREDAVPEVFTYHHVELADHSLILAEGVAAETFVDNAGRLAFDNWEEHEALYGHLPSIPEMAIPRAKAQRQVPARVRAALVSRAA</sequence>
<proteinExistence type="predicted"/>
<gene>
    <name evidence="2" type="ORF">GXW79_01090</name>
</gene>
<dbReference type="RefSeq" id="WP_211872358.1">
    <property type="nucleotide sequence ID" value="NZ_JAAEDH010000001.1"/>
</dbReference>
<dbReference type="InterPro" id="IPR036844">
    <property type="entry name" value="Hint_dom_sf"/>
</dbReference>